<keyword evidence="16" id="KW-1185">Reference proteome</keyword>
<feature type="transmembrane region" description="Helical" evidence="12">
    <location>
        <begin position="232"/>
        <end position="253"/>
    </location>
</feature>
<evidence type="ECO:0000256" key="2">
    <source>
        <dbReference type="ARBA" id="ARBA00022448"/>
    </source>
</evidence>
<evidence type="ECO:0000256" key="11">
    <source>
        <dbReference type="ARBA" id="ARBA00034430"/>
    </source>
</evidence>
<comment type="caution">
    <text evidence="15">The sequence shown here is derived from an EMBL/GenBank/DDBJ whole genome shotgun (WGS) entry which is preliminary data.</text>
</comment>
<dbReference type="InterPro" id="IPR013099">
    <property type="entry name" value="K_chnl_dom"/>
</dbReference>
<evidence type="ECO:0000256" key="9">
    <source>
        <dbReference type="ARBA" id="ARBA00023136"/>
    </source>
</evidence>
<keyword evidence="7 12" id="KW-1133">Transmembrane helix</keyword>
<keyword evidence="5" id="KW-0631">Potassium channel</keyword>
<name>A0A8S4A0U9_9EUPU</name>
<feature type="transmembrane region" description="Helical" evidence="12">
    <location>
        <begin position="131"/>
        <end position="156"/>
    </location>
</feature>
<feature type="transmembrane region" description="Helical" evidence="12">
    <location>
        <begin position="168"/>
        <end position="186"/>
    </location>
</feature>
<evidence type="ECO:0000256" key="12">
    <source>
        <dbReference type="SAM" id="Phobius"/>
    </source>
</evidence>
<gene>
    <name evidence="15" type="ORF">CUNI_LOCUS20907</name>
</gene>
<dbReference type="PANTHER" id="PTHR10027">
    <property type="entry name" value="CALCIUM-ACTIVATED POTASSIUM CHANNEL ALPHA CHAIN"/>
    <property type="match status" value="1"/>
</dbReference>
<dbReference type="SUPFAM" id="SSF81324">
    <property type="entry name" value="Voltage-gated potassium channels"/>
    <property type="match status" value="1"/>
</dbReference>
<organism evidence="15 16">
    <name type="scientific">Candidula unifasciata</name>
    <dbReference type="NCBI Taxonomy" id="100452"/>
    <lineage>
        <taxon>Eukaryota</taxon>
        <taxon>Metazoa</taxon>
        <taxon>Spiralia</taxon>
        <taxon>Lophotrochozoa</taxon>
        <taxon>Mollusca</taxon>
        <taxon>Gastropoda</taxon>
        <taxon>Heterobranchia</taxon>
        <taxon>Euthyneura</taxon>
        <taxon>Panpulmonata</taxon>
        <taxon>Eupulmonata</taxon>
        <taxon>Stylommatophora</taxon>
        <taxon>Helicina</taxon>
        <taxon>Helicoidea</taxon>
        <taxon>Geomitridae</taxon>
        <taxon>Candidula</taxon>
    </lineage>
</organism>
<dbReference type="Gene3D" id="1.10.287.70">
    <property type="match status" value="1"/>
</dbReference>
<reference evidence="15" key="1">
    <citation type="submission" date="2021-04" db="EMBL/GenBank/DDBJ databases">
        <authorList>
            <consortium name="Molecular Ecology Group"/>
        </authorList>
    </citation>
    <scope>NUCLEOTIDE SEQUENCE</scope>
</reference>
<evidence type="ECO:0000256" key="4">
    <source>
        <dbReference type="ARBA" id="ARBA00022692"/>
    </source>
</evidence>
<dbReference type="Pfam" id="PF22614">
    <property type="entry name" value="Slo-like_RCK"/>
    <property type="match status" value="1"/>
</dbReference>
<keyword evidence="4 12" id="KW-0812">Transmembrane</keyword>
<evidence type="ECO:0000259" key="14">
    <source>
        <dbReference type="Pfam" id="PF22614"/>
    </source>
</evidence>
<accession>A0A8S4A0U9</accession>
<keyword evidence="3" id="KW-0633">Potassium transport</keyword>
<feature type="non-terminal residue" evidence="15">
    <location>
        <position position="430"/>
    </location>
</feature>
<protein>
    <submittedName>
        <fullName evidence="15">Uncharacterized protein</fullName>
    </submittedName>
</protein>
<keyword evidence="10" id="KW-0407">Ion channel</keyword>
<proteinExistence type="predicted"/>
<evidence type="ECO:0000256" key="10">
    <source>
        <dbReference type="ARBA" id="ARBA00023303"/>
    </source>
</evidence>
<evidence type="ECO:0000256" key="7">
    <source>
        <dbReference type="ARBA" id="ARBA00022989"/>
    </source>
</evidence>
<evidence type="ECO:0000256" key="6">
    <source>
        <dbReference type="ARBA" id="ARBA00022958"/>
    </source>
</evidence>
<comment type="subcellular location">
    <subcellularLocation>
        <location evidence="1">Membrane</location>
        <topology evidence="1">Multi-pass membrane protein</topology>
    </subcellularLocation>
</comment>
<feature type="transmembrane region" description="Helical" evidence="12">
    <location>
        <begin position="287"/>
        <end position="305"/>
    </location>
</feature>
<dbReference type="GO" id="GO:0015271">
    <property type="term" value="F:outward rectifier potassium channel activity"/>
    <property type="evidence" value="ECO:0007669"/>
    <property type="project" value="TreeGrafter"/>
</dbReference>
<evidence type="ECO:0000256" key="1">
    <source>
        <dbReference type="ARBA" id="ARBA00004141"/>
    </source>
</evidence>
<comment type="catalytic activity">
    <reaction evidence="11">
        <text>K(+)(in) = K(+)(out)</text>
        <dbReference type="Rhea" id="RHEA:29463"/>
        <dbReference type="ChEBI" id="CHEBI:29103"/>
    </reaction>
</comment>
<keyword evidence="9 12" id="KW-0472">Membrane</keyword>
<keyword evidence="2" id="KW-0813">Transport</keyword>
<dbReference type="AlphaFoldDB" id="A0A8S4A0U9"/>
<feature type="domain" description="RCK N-terminal" evidence="14">
    <location>
        <begin position="335"/>
        <end position="424"/>
    </location>
</feature>
<keyword evidence="6" id="KW-0630">Potassium</keyword>
<feature type="domain" description="Potassium channel" evidence="13">
    <location>
        <begin position="243"/>
        <end position="314"/>
    </location>
</feature>
<dbReference type="InterPro" id="IPR047871">
    <property type="entry name" value="K_chnl_Slo-like"/>
</dbReference>
<dbReference type="GO" id="GO:0005886">
    <property type="term" value="C:plasma membrane"/>
    <property type="evidence" value="ECO:0007669"/>
    <property type="project" value="TreeGrafter"/>
</dbReference>
<dbReference type="EMBL" id="CAJHNH020008212">
    <property type="protein sequence ID" value="CAG5135349.1"/>
    <property type="molecule type" value="Genomic_DNA"/>
</dbReference>
<sequence length="430" mass="49435">MSFDEDVAECDGIDLKWMTDRFDSLSEEEERNDRDGGPVPDFHAYEKSWRTRLRRIILRNPTTRINISIVYISIKVLLCLLYVIRVCLDNPLLYACGGNACNLTALDSDDPEGFTSTNINWYVLLWVHRPLPLWIVEIVLSVVTLFKSLMLVLVTAKGNVLVVVASKYFLLEMFCSVPIVVSAFWPPVLQHIFFPTFLNCWLALMSFRRLLNDFHLAKQRFQTMSVTLSQQLWFLIATLCSLVFTTICGIQHIQRGSADRPLNLFEAVYFVIVTLSTVGYGDISPDIWLGQLFMIIMICIAFSFIPRQLEEIGSTWAQRKRMGGDYSKRPSAKYKHVVVIGTQFTIESVMSFLSEFFEHPKLENHTVILMSSEELDDNMQFILKDPKWALRVLYIRGSALKDIDLKRCRINEAEACFFLANKKSGNVEKS</sequence>
<dbReference type="Pfam" id="PF07885">
    <property type="entry name" value="Ion_trans_2"/>
    <property type="match status" value="1"/>
</dbReference>
<evidence type="ECO:0000313" key="16">
    <source>
        <dbReference type="Proteomes" id="UP000678393"/>
    </source>
</evidence>
<evidence type="ECO:0000313" key="15">
    <source>
        <dbReference type="EMBL" id="CAG5135349.1"/>
    </source>
</evidence>
<evidence type="ECO:0000256" key="3">
    <source>
        <dbReference type="ARBA" id="ARBA00022538"/>
    </source>
</evidence>
<evidence type="ECO:0000256" key="8">
    <source>
        <dbReference type="ARBA" id="ARBA00023065"/>
    </source>
</evidence>
<dbReference type="FunFam" id="1.10.287.70:FF:000058">
    <property type="entry name" value="Potassium sodium-activated channel subfamily T member 2"/>
    <property type="match status" value="1"/>
</dbReference>
<dbReference type="GO" id="GO:0005228">
    <property type="term" value="F:intracellular sodium-activated potassium channel activity"/>
    <property type="evidence" value="ECO:0007669"/>
    <property type="project" value="TreeGrafter"/>
</dbReference>
<dbReference type="Proteomes" id="UP000678393">
    <property type="component" value="Unassembled WGS sequence"/>
</dbReference>
<dbReference type="InterPro" id="IPR003148">
    <property type="entry name" value="RCK_N"/>
</dbReference>
<dbReference type="Gene3D" id="3.40.50.720">
    <property type="entry name" value="NAD(P)-binding Rossmann-like Domain"/>
    <property type="match status" value="1"/>
</dbReference>
<dbReference type="OrthoDB" id="6093597at2759"/>
<keyword evidence="8" id="KW-0406">Ion transport</keyword>
<evidence type="ECO:0000256" key="5">
    <source>
        <dbReference type="ARBA" id="ARBA00022826"/>
    </source>
</evidence>
<dbReference type="PANTHER" id="PTHR10027:SF10">
    <property type="entry name" value="SLOWPOKE 2, ISOFORM D"/>
    <property type="match status" value="1"/>
</dbReference>
<feature type="transmembrane region" description="Helical" evidence="12">
    <location>
        <begin position="192"/>
        <end position="211"/>
    </location>
</feature>
<feature type="transmembrane region" description="Helical" evidence="12">
    <location>
        <begin position="65"/>
        <end position="84"/>
    </location>
</feature>
<evidence type="ECO:0000259" key="13">
    <source>
        <dbReference type="Pfam" id="PF07885"/>
    </source>
</evidence>